<feature type="transmembrane region" description="Helical" evidence="2">
    <location>
        <begin position="39"/>
        <end position="56"/>
    </location>
</feature>
<keyword evidence="2" id="KW-0812">Transmembrane</keyword>
<dbReference type="Proteomes" id="UP000283509">
    <property type="component" value="Unassembled WGS sequence"/>
</dbReference>
<reference evidence="3 4" key="2">
    <citation type="submission" date="2019-01" db="EMBL/GenBank/DDBJ databases">
        <title>The decoding of complex shrimp genome reveals the adaptation for benthos swimmer, frequently molting mechanism and breeding impact on genome.</title>
        <authorList>
            <person name="Sun Y."/>
            <person name="Gao Y."/>
            <person name="Yu Y."/>
        </authorList>
    </citation>
    <scope>NUCLEOTIDE SEQUENCE [LARGE SCALE GENOMIC DNA]</scope>
    <source>
        <tissue evidence="3">Muscle</tissue>
    </source>
</reference>
<feature type="region of interest" description="Disordered" evidence="1">
    <location>
        <begin position="356"/>
        <end position="425"/>
    </location>
</feature>
<evidence type="ECO:0000313" key="4">
    <source>
        <dbReference type="Proteomes" id="UP000283509"/>
    </source>
</evidence>
<feature type="compositionally biased region" description="Basic and acidic residues" evidence="1">
    <location>
        <begin position="385"/>
        <end position="406"/>
    </location>
</feature>
<dbReference type="EMBL" id="QCYY01003784">
    <property type="protein sequence ID" value="ROT62171.1"/>
    <property type="molecule type" value="Genomic_DNA"/>
</dbReference>
<accession>A0A3R7PX14</accession>
<feature type="transmembrane region" description="Helical" evidence="2">
    <location>
        <begin position="189"/>
        <end position="217"/>
    </location>
</feature>
<evidence type="ECO:0000313" key="3">
    <source>
        <dbReference type="EMBL" id="ROT62171.1"/>
    </source>
</evidence>
<evidence type="ECO:0000256" key="1">
    <source>
        <dbReference type="SAM" id="MobiDB-lite"/>
    </source>
</evidence>
<keyword evidence="2" id="KW-1133">Transmembrane helix</keyword>
<feature type="transmembrane region" description="Helical" evidence="2">
    <location>
        <begin position="154"/>
        <end position="177"/>
    </location>
</feature>
<feature type="transmembrane region" description="Helical" evidence="2">
    <location>
        <begin position="130"/>
        <end position="148"/>
    </location>
</feature>
<organism evidence="3 4">
    <name type="scientific">Penaeus vannamei</name>
    <name type="common">Whiteleg shrimp</name>
    <name type="synonym">Litopenaeus vannamei</name>
    <dbReference type="NCBI Taxonomy" id="6689"/>
    <lineage>
        <taxon>Eukaryota</taxon>
        <taxon>Metazoa</taxon>
        <taxon>Ecdysozoa</taxon>
        <taxon>Arthropoda</taxon>
        <taxon>Crustacea</taxon>
        <taxon>Multicrustacea</taxon>
        <taxon>Malacostraca</taxon>
        <taxon>Eumalacostraca</taxon>
        <taxon>Eucarida</taxon>
        <taxon>Decapoda</taxon>
        <taxon>Dendrobranchiata</taxon>
        <taxon>Penaeoidea</taxon>
        <taxon>Penaeidae</taxon>
        <taxon>Penaeus</taxon>
    </lineage>
</organism>
<name>A0A3R7PX14_PENVA</name>
<reference evidence="3 4" key="1">
    <citation type="submission" date="2018-04" db="EMBL/GenBank/DDBJ databases">
        <authorList>
            <person name="Zhang X."/>
            <person name="Yuan J."/>
            <person name="Li F."/>
            <person name="Xiang J."/>
        </authorList>
    </citation>
    <scope>NUCLEOTIDE SEQUENCE [LARGE SCALE GENOMIC DNA]</scope>
    <source>
        <tissue evidence="3">Muscle</tissue>
    </source>
</reference>
<proteinExistence type="predicted"/>
<gene>
    <name evidence="3" type="ORF">C7M84_019986</name>
</gene>
<evidence type="ECO:0000256" key="2">
    <source>
        <dbReference type="SAM" id="Phobius"/>
    </source>
</evidence>
<feature type="transmembrane region" description="Helical" evidence="2">
    <location>
        <begin position="68"/>
        <end position="88"/>
    </location>
</feature>
<keyword evidence="2" id="KW-0472">Membrane</keyword>
<feature type="transmembrane region" description="Helical" evidence="2">
    <location>
        <begin position="94"/>
        <end position="118"/>
    </location>
</feature>
<protein>
    <submittedName>
        <fullName evidence="3">Uncharacterized protein</fullName>
    </submittedName>
</protein>
<keyword evidence="4" id="KW-1185">Reference proteome</keyword>
<sequence length="425" mass="47460">MKDSRRFLILMKVVLILLIILSQKGVAFALCDVVRTCVVLSFDAVLVLSRMTLLVGKLVFGFLVDLGMIVRACIVLSDAVILALGQMICLFGKLVFWALVGLGMVVQTALDYGLWILFDMAVKITHTWLLLLWVLLTMGANTLILAYMVVRWAIWGLILLGMVVQTALNYGLKYGLWMLFNMAFKSARAWLVMLGTGVAFLVWDLSTVAVKTFILAYRVLDLPRRLVAFVCTTLSRALVRLVSDLSVNTQETSLLITRDLVTIASRIRLVCRCALWDQASFLSLPSRLAESVTRAEGRRRWRCDITVSRGRPSSRVTLQMAPFLCSSHQGRRRWRCDITVSRGRPSSRLTLQMAPILWPSPSGNGVAPLSKGERGNGTETPEADPVSRRSGKSERKESDMTREGQVRRQSAIVGRRRGKALGILR</sequence>
<comment type="caution">
    <text evidence="3">The sequence shown here is derived from an EMBL/GenBank/DDBJ whole genome shotgun (WGS) entry which is preliminary data.</text>
</comment>
<dbReference type="AlphaFoldDB" id="A0A3R7PX14"/>